<organism evidence="3 4">
    <name type="scientific">Hypsibius exemplaris</name>
    <name type="common">Freshwater tardigrade</name>
    <dbReference type="NCBI Taxonomy" id="2072580"/>
    <lineage>
        <taxon>Eukaryota</taxon>
        <taxon>Metazoa</taxon>
        <taxon>Ecdysozoa</taxon>
        <taxon>Tardigrada</taxon>
        <taxon>Eutardigrada</taxon>
        <taxon>Parachela</taxon>
        <taxon>Hypsibioidea</taxon>
        <taxon>Hypsibiidae</taxon>
        <taxon>Hypsibius</taxon>
    </lineage>
</organism>
<name>A0A9X6NI25_HYPEX</name>
<feature type="coiled-coil region" evidence="1">
    <location>
        <begin position="27"/>
        <end position="54"/>
    </location>
</feature>
<gene>
    <name evidence="3" type="ORF">BV898_18864</name>
</gene>
<evidence type="ECO:0000256" key="1">
    <source>
        <dbReference type="SAM" id="Coils"/>
    </source>
</evidence>
<dbReference type="AlphaFoldDB" id="A0A9X6NI25"/>
<keyword evidence="1" id="KW-0175">Coiled coil</keyword>
<reference evidence="4" key="1">
    <citation type="submission" date="2017-01" db="EMBL/GenBank/DDBJ databases">
        <title>Comparative genomics of anhydrobiosis in the tardigrade Hypsibius dujardini.</title>
        <authorList>
            <person name="Yoshida Y."/>
            <person name="Koutsovoulos G."/>
            <person name="Laetsch D."/>
            <person name="Stevens L."/>
            <person name="Kumar S."/>
            <person name="Horikawa D."/>
            <person name="Ishino K."/>
            <person name="Komine S."/>
            <person name="Tomita M."/>
            <person name="Blaxter M."/>
            <person name="Arakawa K."/>
        </authorList>
    </citation>
    <scope>NUCLEOTIDE SEQUENCE [LARGE SCALE GENOMIC DNA]</scope>
    <source>
        <strain evidence="4">Z151</strain>
    </source>
</reference>
<sequence length="316" mass="33498">MMATQHADYPAVHKRSLRRRYDPEDEIAMLRKKVDEERARRRQLEQDLYKLQLERHEMCIKMSKMESTKVTATVPACMMPLLVDAMAKGLDPAKLRPQTSVRLTPQQSQQLRVQKPVSTAKPAQPKQTTPTKLVYQPRSSTAPARGGATRGRPRGSGAASRATALNGVRPTAPSTSAQASTSAGIPSAEAAPAGGDAQQYVIQTREANGQTITFLVPLQPGQAIEPGNAVSVVNMTNQPISAQQAVVDLTAAAPSPRKKAPAVDNVAALLAEEGDAGQLTLASAANTGGPIPDTPASPVPAAAVLDEESDFVDMES</sequence>
<evidence type="ECO:0000313" key="3">
    <source>
        <dbReference type="EMBL" id="OWA54462.1"/>
    </source>
</evidence>
<dbReference type="OrthoDB" id="10071272at2759"/>
<evidence type="ECO:0000256" key="2">
    <source>
        <dbReference type="SAM" id="MobiDB-lite"/>
    </source>
</evidence>
<evidence type="ECO:0000313" key="4">
    <source>
        <dbReference type="Proteomes" id="UP000192578"/>
    </source>
</evidence>
<comment type="caution">
    <text evidence="3">The sequence shown here is derived from an EMBL/GenBank/DDBJ whole genome shotgun (WGS) entry which is preliminary data.</text>
</comment>
<keyword evidence="4" id="KW-1185">Reference proteome</keyword>
<feature type="region of interest" description="Disordered" evidence="2">
    <location>
        <begin position="97"/>
        <end position="192"/>
    </location>
</feature>
<feature type="compositionally biased region" description="Low complexity" evidence="2">
    <location>
        <begin position="155"/>
        <end position="183"/>
    </location>
</feature>
<feature type="compositionally biased region" description="Polar residues" evidence="2">
    <location>
        <begin position="97"/>
        <end position="112"/>
    </location>
</feature>
<dbReference type="Proteomes" id="UP000192578">
    <property type="component" value="Unassembled WGS sequence"/>
</dbReference>
<proteinExistence type="predicted"/>
<protein>
    <submittedName>
        <fullName evidence="3">Uncharacterized protein</fullName>
    </submittedName>
</protein>
<dbReference type="EMBL" id="MTYJ01000409">
    <property type="protein sequence ID" value="OWA54462.1"/>
    <property type="molecule type" value="Genomic_DNA"/>
</dbReference>
<accession>A0A9X6NI25</accession>